<keyword evidence="6" id="KW-0539">Nucleus</keyword>
<dbReference type="SUPFAM" id="SSF55154">
    <property type="entry name" value="CYTH-like phosphatases"/>
    <property type="match status" value="1"/>
</dbReference>
<name>A0ABQ9XTC1_9EUKA</name>
<dbReference type="Proteomes" id="UP001281761">
    <property type="component" value="Unassembled WGS sequence"/>
</dbReference>
<accession>A0ABQ9XTC1</accession>
<evidence type="ECO:0000256" key="6">
    <source>
        <dbReference type="ARBA" id="ARBA00023242"/>
    </source>
</evidence>
<evidence type="ECO:0000313" key="10">
    <source>
        <dbReference type="EMBL" id="KAK2954728.1"/>
    </source>
</evidence>
<keyword evidence="4" id="KW-0507">mRNA processing</keyword>
<proteinExistence type="inferred from homology"/>
<gene>
    <name evidence="10" type="ORF">BLNAU_10384</name>
</gene>
<evidence type="ECO:0000256" key="1">
    <source>
        <dbReference type="ARBA" id="ARBA00001946"/>
    </source>
</evidence>
<dbReference type="CDD" id="cd07470">
    <property type="entry name" value="CYTH-like_mRNA_RTPase"/>
    <property type="match status" value="1"/>
</dbReference>
<dbReference type="Gene3D" id="3.20.100.10">
    <property type="entry name" value="mRNA triphosphatase Cet1-like"/>
    <property type="match status" value="1"/>
</dbReference>
<dbReference type="InterPro" id="IPR040343">
    <property type="entry name" value="Cet1/Ctl1"/>
</dbReference>
<feature type="domain" description="mRNA triphosphatase Cet1-like" evidence="9">
    <location>
        <begin position="37"/>
        <end position="228"/>
    </location>
</feature>
<evidence type="ECO:0000256" key="8">
    <source>
        <dbReference type="ARBA" id="ARBA00047740"/>
    </source>
</evidence>
<dbReference type="InterPro" id="IPR004206">
    <property type="entry name" value="mRNA_triPase_Cet1"/>
</dbReference>
<keyword evidence="5" id="KW-0378">Hydrolase</keyword>
<dbReference type="Pfam" id="PF02940">
    <property type="entry name" value="mRNA_triPase"/>
    <property type="match status" value="1"/>
</dbReference>
<evidence type="ECO:0000256" key="5">
    <source>
        <dbReference type="ARBA" id="ARBA00022801"/>
    </source>
</evidence>
<organism evidence="10 11">
    <name type="scientific">Blattamonas nauphoetae</name>
    <dbReference type="NCBI Taxonomy" id="2049346"/>
    <lineage>
        <taxon>Eukaryota</taxon>
        <taxon>Metamonada</taxon>
        <taxon>Preaxostyla</taxon>
        <taxon>Oxymonadida</taxon>
        <taxon>Blattamonas</taxon>
    </lineage>
</organism>
<comment type="cofactor">
    <cofactor evidence="1">
        <name>Mg(2+)</name>
        <dbReference type="ChEBI" id="CHEBI:18420"/>
    </cofactor>
</comment>
<dbReference type="EMBL" id="JARBJD010000075">
    <property type="protein sequence ID" value="KAK2954728.1"/>
    <property type="molecule type" value="Genomic_DNA"/>
</dbReference>
<sequence length="274" mass="31664">MAGIARPQQADVVPYYLSQATDLIAPAVGPNDLLNHLTRYLVSSYQQEVEDASFELEIRLGRIIHSTSLRRYTSPCLSDAFIRMPQDHKFESSLPAKAFNHLRSFLLSRRFLYEESTTLDLIHADGRITVSAEDPRLTLACIRKSKKQTKLNMVCPESKFDLRVSSSWEINEAPYEVVQSPLLQQRLKKRISFILPAFRIDLTEVMTRDGNSFTAEFQHPDYECEIEISDTDLLKKYLTQYLLGKHHQLEQFLMVFLTNAQILRTICTDFMNRP</sequence>
<dbReference type="InterPro" id="IPR037009">
    <property type="entry name" value="mRNA_triPase_Cet1_sf"/>
</dbReference>
<reference evidence="10 11" key="1">
    <citation type="journal article" date="2022" name="bioRxiv">
        <title>Genomics of Preaxostyla Flagellates Illuminates Evolutionary Transitions and the Path Towards Mitochondrial Loss.</title>
        <authorList>
            <person name="Novak L.V.F."/>
            <person name="Treitli S.C."/>
            <person name="Pyrih J."/>
            <person name="Halakuc P."/>
            <person name="Pipaliya S.V."/>
            <person name="Vacek V."/>
            <person name="Brzon O."/>
            <person name="Soukal P."/>
            <person name="Eme L."/>
            <person name="Dacks J.B."/>
            <person name="Karnkowska A."/>
            <person name="Elias M."/>
            <person name="Hampl V."/>
        </authorList>
    </citation>
    <scope>NUCLEOTIDE SEQUENCE [LARGE SCALE GENOMIC DNA]</scope>
    <source>
        <strain evidence="10">NAU3</strain>
        <tissue evidence="10">Gut</tissue>
    </source>
</reference>
<evidence type="ECO:0000256" key="2">
    <source>
        <dbReference type="ARBA" id="ARBA00004123"/>
    </source>
</evidence>
<dbReference type="InterPro" id="IPR033469">
    <property type="entry name" value="CYTH-like_dom_sf"/>
</dbReference>
<comment type="caution">
    <text evidence="10">The sequence shown here is derived from an EMBL/GenBank/DDBJ whole genome shotgun (WGS) entry which is preliminary data.</text>
</comment>
<protein>
    <recommendedName>
        <fullName evidence="7">mRNA 5'-phosphatase</fullName>
        <ecNumber evidence="7">3.6.1.74</ecNumber>
    </recommendedName>
</protein>
<comment type="similarity">
    <text evidence="3">Belongs to the fungal TPase family.</text>
</comment>
<dbReference type="PANTHER" id="PTHR28118:SF1">
    <property type="entry name" value="POLYNUCLEOTIDE 5'-TRIPHOSPHATASE CTL1-RELATED"/>
    <property type="match status" value="1"/>
</dbReference>
<dbReference type="PANTHER" id="PTHR28118">
    <property type="entry name" value="POLYNUCLEOTIDE 5'-TRIPHOSPHATASE-RELATED"/>
    <property type="match status" value="1"/>
</dbReference>
<dbReference type="EC" id="3.6.1.74" evidence="7"/>
<evidence type="ECO:0000313" key="11">
    <source>
        <dbReference type="Proteomes" id="UP001281761"/>
    </source>
</evidence>
<comment type="subcellular location">
    <subcellularLocation>
        <location evidence="2">Nucleus</location>
    </subcellularLocation>
</comment>
<evidence type="ECO:0000256" key="3">
    <source>
        <dbReference type="ARBA" id="ARBA00006345"/>
    </source>
</evidence>
<comment type="catalytic activity">
    <reaction evidence="8">
        <text>a 5'-end triphospho-ribonucleoside in mRNA + H2O = a 5'-end diphospho-ribonucleoside in mRNA + phosphate + H(+)</text>
        <dbReference type="Rhea" id="RHEA:67004"/>
        <dbReference type="Rhea" id="RHEA-COMP:17164"/>
        <dbReference type="Rhea" id="RHEA-COMP:17165"/>
        <dbReference type="ChEBI" id="CHEBI:15377"/>
        <dbReference type="ChEBI" id="CHEBI:15378"/>
        <dbReference type="ChEBI" id="CHEBI:43474"/>
        <dbReference type="ChEBI" id="CHEBI:167616"/>
        <dbReference type="ChEBI" id="CHEBI:167618"/>
        <dbReference type="EC" id="3.6.1.74"/>
    </reaction>
    <physiologicalReaction direction="left-to-right" evidence="8">
        <dbReference type="Rhea" id="RHEA:67005"/>
    </physiologicalReaction>
</comment>
<keyword evidence="11" id="KW-1185">Reference proteome</keyword>
<evidence type="ECO:0000259" key="9">
    <source>
        <dbReference type="Pfam" id="PF02940"/>
    </source>
</evidence>
<evidence type="ECO:0000256" key="7">
    <source>
        <dbReference type="ARBA" id="ARBA00035028"/>
    </source>
</evidence>
<evidence type="ECO:0000256" key="4">
    <source>
        <dbReference type="ARBA" id="ARBA00022664"/>
    </source>
</evidence>